<comment type="subcellular location">
    <subcellularLocation>
        <location evidence="1">Endomembrane system</location>
        <topology evidence="1">Multi-pass membrane protein</topology>
    </subcellularLocation>
</comment>
<comment type="caution">
    <text evidence="8">The sequence shown here is derived from an EMBL/GenBank/DDBJ whole genome shotgun (WGS) entry which is preliminary data.</text>
</comment>
<dbReference type="Proteomes" id="UP000309340">
    <property type="component" value="Unassembled WGS sequence"/>
</dbReference>
<name>A0A4U0Y1M0_9PEZI</name>
<evidence type="ECO:0000256" key="4">
    <source>
        <dbReference type="ARBA" id="ARBA00022692"/>
    </source>
</evidence>
<dbReference type="EMBL" id="NAJQ01000030">
    <property type="protein sequence ID" value="TKA82596.1"/>
    <property type="molecule type" value="Genomic_DNA"/>
</dbReference>
<keyword evidence="4 7" id="KW-0812">Transmembrane</keyword>
<evidence type="ECO:0008006" key="10">
    <source>
        <dbReference type="Google" id="ProtNLM"/>
    </source>
</evidence>
<dbReference type="PANTHER" id="PTHR10778:SF4">
    <property type="entry name" value="NUCLEOTIDE SUGAR TRANSPORTER SLC35B4"/>
    <property type="match status" value="1"/>
</dbReference>
<dbReference type="Pfam" id="PF08449">
    <property type="entry name" value="UAA"/>
    <property type="match status" value="1"/>
</dbReference>
<evidence type="ECO:0000256" key="3">
    <source>
        <dbReference type="ARBA" id="ARBA00022597"/>
    </source>
</evidence>
<protein>
    <recommendedName>
        <fullName evidence="10">UAA transporter</fullName>
    </recommendedName>
</protein>
<reference evidence="8 9" key="1">
    <citation type="submission" date="2017-03" db="EMBL/GenBank/DDBJ databases">
        <title>Genomes of endolithic fungi from Antarctica.</title>
        <authorList>
            <person name="Coleine C."/>
            <person name="Masonjones S."/>
            <person name="Stajich J.E."/>
        </authorList>
    </citation>
    <scope>NUCLEOTIDE SEQUENCE [LARGE SCALE GENOMIC DNA]</scope>
    <source>
        <strain evidence="8 9">CCFEE 5184</strain>
    </source>
</reference>
<feature type="transmembrane region" description="Helical" evidence="7">
    <location>
        <begin position="286"/>
        <end position="307"/>
    </location>
</feature>
<sequence length="361" mass="39254">MLPPVGPLSTILLIFGAIIKSEPSSGLLITFFQFALTALASYPTQFSPGSPYSVTPPTVPLQRWTFIAAMFFTINMLNNWAFAFSISVPVHIILRSFGSVTTMIMGVFRGKRYSTLQVLSVVLLTLGVLVSAWADSEGKGKSMSLENQASTSDISTGLAILLLAQLMSAWMGAYVEDTYAMYRASWTENMFYSHIFSLPMFLPLSRSLREQYAKLAATTPLRLQDGLNSSKQHLPGMTLLPGTFLDILSNTAESLPQGIFFVLVNALTQLACISGVNLLSSKSSAVTVTIILNIRKLVSFIFSTILFGHELSAKMIVGSALVFGSGALYGYETSWRLPAQRRKEKVAEGEAKANGSAKRIA</sequence>
<gene>
    <name evidence="8" type="ORF">B0A55_01396</name>
</gene>
<evidence type="ECO:0000256" key="1">
    <source>
        <dbReference type="ARBA" id="ARBA00004127"/>
    </source>
</evidence>
<proteinExistence type="predicted"/>
<dbReference type="InterPro" id="IPR013657">
    <property type="entry name" value="SCL35B1-4/HUT1"/>
</dbReference>
<evidence type="ECO:0000313" key="8">
    <source>
        <dbReference type="EMBL" id="TKA82596.1"/>
    </source>
</evidence>
<keyword evidence="3" id="KW-0762">Sugar transport</keyword>
<feature type="transmembrane region" description="Helical" evidence="7">
    <location>
        <begin position="115"/>
        <end position="134"/>
    </location>
</feature>
<feature type="transmembrane region" description="Helical" evidence="7">
    <location>
        <begin position="313"/>
        <end position="331"/>
    </location>
</feature>
<dbReference type="OrthoDB" id="999962at2759"/>
<organism evidence="8 9">
    <name type="scientific">Friedmanniomyces simplex</name>
    <dbReference type="NCBI Taxonomy" id="329884"/>
    <lineage>
        <taxon>Eukaryota</taxon>
        <taxon>Fungi</taxon>
        <taxon>Dikarya</taxon>
        <taxon>Ascomycota</taxon>
        <taxon>Pezizomycotina</taxon>
        <taxon>Dothideomycetes</taxon>
        <taxon>Dothideomycetidae</taxon>
        <taxon>Mycosphaerellales</taxon>
        <taxon>Teratosphaeriaceae</taxon>
        <taxon>Friedmanniomyces</taxon>
    </lineage>
</organism>
<dbReference type="GO" id="GO:0005464">
    <property type="term" value="F:UDP-xylose transmembrane transporter activity"/>
    <property type="evidence" value="ECO:0007669"/>
    <property type="project" value="TreeGrafter"/>
</dbReference>
<keyword evidence="6 7" id="KW-0472">Membrane</keyword>
<evidence type="ECO:0000256" key="2">
    <source>
        <dbReference type="ARBA" id="ARBA00022448"/>
    </source>
</evidence>
<dbReference type="GO" id="GO:0005789">
    <property type="term" value="C:endoplasmic reticulum membrane"/>
    <property type="evidence" value="ECO:0007669"/>
    <property type="project" value="TreeGrafter"/>
</dbReference>
<feature type="transmembrane region" description="Helical" evidence="7">
    <location>
        <begin position="64"/>
        <end position="94"/>
    </location>
</feature>
<evidence type="ECO:0000313" key="9">
    <source>
        <dbReference type="Proteomes" id="UP000309340"/>
    </source>
</evidence>
<keyword evidence="2" id="KW-0813">Transport</keyword>
<feature type="transmembrane region" description="Helical" evidence="7">
    <location>
        <begin position="154"/>
        <end position="174"/>
    </location>
</feature>
<dbReference type="GO" id="GO:0005462">
    <property type="term" value="F:UDP-N-acetylglucosamine transmembrane transporter activity"/>
    <property type="evidence" value="ECO:0007669"/>
    <property type="project" value="TreeGrafter"/>
</dbReference>
<dbReference type="AlphaFoldDB" id="A0A4U0Y1M0"/>
<feature type="transmembrane region" description="Helical" evidence="7">
    <location>
        <begin position="258"/>
        <end position="279"/>
    </location>
</feature>
<dbReference type="InterPro" id="IPR037185">
    <property type="entry name" value="EmrE-like"/>
</dbReference>
<accession>A0A4U0Y1M0</accession>
<dbReference type="STRING" id="329884.A0A4U0Y1M0"/>
<evidence type="ECO:0000256" key="6">
    <source>
        <dbReference type="ARBA" id="ARBA00023136"/>
    </source>
</evidence>
<evidence type="ECO:0000256" key="7">
    <source>
        <dbReference type="SAM" id="Phobius"/>
    </source>
</evidence>
<keyword evidence="5 7" id="KW-1133">Transmembrane helix</keyword>
<dbReference type="SUPFAM" id="SSF103481">
    <property type="entry name" value="Multidrug resistance efflux transporter EmrE"/>
    <property type="match status" value="1"/>
</dbReference>
<dbReference type="GO" id="GO:0000139">
    <property type="term" value="C:Golgi membrane"/>
    <property type="evidence" value="ECO:0007669"/>
    <property type="project" value="TreeGrafter"/>
</dbReference>
<keyword evidence="9" id="KW-1185">Reference proteome</keyword>
<evidence type="ECO:0000256" key="5">
    <source>
        <dbReference type="ARBA" id="ARBA00022989"/>
    </source>
</evidence>
<dbReference type="PANTHER" id="PTHR10778">
    <property type="entry name" value="SOLUTE CARRIER FAMILY 35 MEMBER B"/>
    <property type="match status" value="1"/>
</dbReference>